<proteinExistence type="predicted"/>
<feature type="transmembrane region" description="Helical" evidence="1">
    <location>
        <begin position="88"/>
        <end position="109"/>
    </location>
</feature>
<reference evidence="4" key="1">
    <citation type="submission" date="2016-06" db="UniProtKB">
        <authorList>
            <consortium name="WormBaseParasite"/>
        </authorList>
    </citation>
    <scope>IDENTIFICATION</scope>
</reference>
<dbReference type="AlphaFoldDB" id="A0A183UHI1"/>
<dbReference type="Proteomes" id="UP000050794">
    <property type="component" value="Unassembled WGS sequence"/>
</dbReference>
<evidence type="ECO:0000313" key="3">
    <source>
        <dbReference type="Proteomes" id="UP000050794"/>
    </source>
</evidence>
<accession>A0A183UHI1</accession>
<keyword evidence="1" id="KW-1133">Transmembrane helix</keyword>
<name>A0A183UHI1_TOXCA</name>
<reference evidence="2 3" key="2">
    <citation type="submission" date="2018-11" db="EMBL/GenBank/DDBJ databases">
        <authorList>
            <consortium name="Pathogen Informatics"/>
        </authorList>
    </citation>
    <scope>NUCLEOTIDE SEQUENCE [LARGE SCALE GENOMIC DNA]</scope>
</reference>
<protein>
    <submittedName>
        <fullName evidence="4">Transmembrane protein</fullName>
    </submittedName>
</protein>
<feature type="transmembrane region" description="Helical" evidence="1">
    <location>
        <begin position="63"/>
        <end position="81"/>
    </location>
</feature>
<keyword evidence="1" id="KW-0472">Membrane</keyword>
<keyword evidence="1" id="KW-0812">Transmembrane</keyword>
<dbReference type="WBParaSite" id="TCNE_0000795101-mRNA-1">
    <property type="protein sequence ID" value="TCNE_0000795101-mRNA-1"/>
    <property type="gene ID" value="TCNE_0000795101"/>
</dbReference>
<evidence type="ECO:0000313" key="2">
    <source>
        <dbReference type="EMBL" id="VDM39272.1"/>
    </source>
</evidence>
<evidence type="ECO:0000313" key="4">
    <source>
        <dbReference type="WBParaSite" id="TCNE_0000795101-mRNA-1"/>
    </source>
</evidence>
<gene>
    <name evidence="2" type="ORF">TCNE_LOCUS7951</name>
</gene>
<organism evidence="3 4">
    <name type="scientific">Toxocara canis</name>
    <name type="common">Canine roundworm</name>
    <dbReference type="NCBI Taxonomy" id="6265"/>
    <lineage>
        <taxon>Eukaryota</taxon>
        <taxon>Metazoa</taxon>
        <taxon>Ecdysozoa</taxon>
        <taxon>Nematoda</taxon>
        <taxon>Chromadorea</taxon>
        <taxon>Rhabditida</taxon>
        <taxon>Spirurina</taxon>
        <taxon>Ascaridomorpha</taxon>
        <taxon>Ascaridoidea</taxon>
        <taxon>Toxocaridae</taxon>
        <taxon>Toxocara</taxon>
    </lineage>
</organism>
<sequence>MGGAMKRVSTNYASLCIAWRCMAMELLIGEHLHSRLVLLIWMLFIFNVIPLLAFVAYLFLSGIIIVGCALFAELLTMLFGLAVLMPVLLFCSISAICVSAFIIAVSTFYSTSSSQHFAKLE</sequence>
<dbReference type="EMBL" id="UYWY01019791">
    <property type="protein sequence ID" value="VDM39272.1"/>
    <property type="molecule type" value="Genomic_DNA"/>
</dbReference>
<evidence type="ECO:0000256" key="1">
    <source>
        <dbReference type="SAM" id="Phobius"/>
    </source>
</evidence>
<keyword evidence="3" id="KW-1185">Reference proteome</keyword>
<feature type="transmembrane region" description="Helical" evidence="1">
    <location>
        <begin position="36"/>
        <end position="57"/>
    </location>
</feature>